<gene>
    <name evidence="1" type="ORF">ACFOHH_22880</name>
</gene>
<protein>
    <submittedName>
        <fullName evidence="1">Uncharacterized protein</fullName>
    </submittedName>
</protein>
<dbReference type="Proteomes" id="UP001595377">
    <property type="component" value="Unassembled WGS sequence"/>
</dbReference>
<name>A0ABV7DLV4_9HYPH</name>
<keyword evidence="2" id="KW-1185">Reference proteome</keyword>
<reference evidence="2" key="1">
    <citation type="journal article" date="2019" name="Int. J. Syst. Evol. Microbiol.">
        <title>The Global Catalogue of Microorganisms (GCM) 10K type strain sequencing project: providing services to taxonomists for standard genome sequencing and annotation.</title>
        <authorList>
            <consortium name="The Broad Institute Genomics Platform"/>
            <consortium name="The Broad Institute Genome Sequencing Center for Infectious Disease"/>
            <person name="Wu L."/>
            <person name="Ma J."/>
        </authorList>
    </citation>
    <scope>NUCLEOTIDE SEQUENCE [LARGE SCALE GENOMIC DNA]</scope>
    <source>
        <strain evidence="2">KCTC 52677</strain>
    </source>
</reference>
<evidence type="ECO:0000313" key="2">
    <source>
        <dbReference type="Proteomes" id="UP001595377"/>
    </source>
</evidence>
<organism evidence="1 2">
    <name type="scientific">Shinella pollutisoli</name>
    <dbReference type="NCBI Taxonomy" id="2250594"/>
    <lineage>
        <taxon>Bacteria</taxon>
        <taxon>Pseudomonadati</taxon>
        <taxon>Pseudomonadota</taxon>
        <taxon>Alphaproteobacteria</taxon>
        <taxon>Hyphomicrobiales</taxon>
        <taxon>Rhizobiaceae</taxon>
        <taxon>Shinella</taxon>
    </lineage>
</organism>
<comment type="caution">
    <text evidence="1">The sequence shown here is derived from an EMBL/GenBank/DDBJ whole genome shotgun (WGS) entry which is preliminary data.</text>
</comment>
<evidence type="ECO:0000313" key="1">
    <source>
        <dbReference type="EMBL" id="MFC3075975.1"/>
    </source>
</evidence>
<dbReference type="EMBL" id="JBHRSP010000043">
    <property type="protein sequence ID" value="MFC3075975.1"/>
    <property type="molecule type" value="Genomic_DNA"/>
</dbReference>
<sequence>MLTREHLMAAAEHQRELPMLLAQRAQLGRGSCEETVAIQREILEIYSEVAAGRRPAISAGAS</sequence>
<dbReference type="RefSeq" id="WP_257316543.1">
    <property type="nucleotide sequence ID" value="NZ_JANFDG010000020.1"/>
</dbReference>
<proteinExistence type="predicted"/>
<accession>A0ABV7DLV4</accession>